<dbReference type="PROSITE" id="PS51371">
    <property type="entry name" value="CBS"/>
    <property type="match status" value="2"/>
</dbReference>
<evidence type="ECO:0000256" key="3">
    <source>
        <dbReference type="PROSITE-ProRule" id="PRU01249"/>
    </source>
</evidence>
<dbReference type="Pfam" id="PF00571">
    <property type="entry name" value="CBS"/>
    <property type="match status" value="2"/>
</dbReference>
<keyword evidence="7" id="KW-1185">Reference proteome</keyword>
<keyword evidence="1 2" id="KW-0129">CBS domain</keyword>
<dbReference type="InterPro" id="IPR000644">
    <property type="entry name" value="CBS_dom"/>
</dbReference>
<feature type="binding site" evidence="3">
    <location>
        <position position="191"/>
    </location>
    <ligand>
        <name>Zn(2+)</name>
        <dbReference type="ChEBI" id="CHEBI:29105"/>
    </ligand>
</feature>
<evidence type="ECO:0000259" key="4">
    <source>
        <dbReference type="PROSITE" id="PS51371"/>
    </source>
</evidence>
<evidence type="ECO:0000256" key="1">
    <source>
        <dbReference type="ARBA" id="ARBA00023122"/>
    </source>
</evidence>
<evidence type="ECO:0000256" key="2">
    <source>
        <dbReference type="PROSITE-ProRule" id="PRU00703"/>
    </source>
</evidence>
<feature type="binding site" evidence="3">
    <location>
        <position position="172"/>
    </location>
    <ligand>
        <name>Zn(2+)</name>
        <dbReference type="ChEBI" id="CHEBI:29105"/>
    </ligand>
</feature>
<dbReference type="InterPro" id="IPR046342">
    <property type="entry name" value="CBS_dom_sf"/>
</dbReference>
<feature type="domain" description="CBS" evidence="4">
    <location>
        <begin position="10"/>
        <end position="67"/>
    </location>
</feature>
<feature type="binding site" evidence="3">
    <location>
        <position position="188"/>
    </location>
    <ligand>
        <name>Zn(2+)</name>
        <dbReference type="ChEBI" id="CHEBI:29105"/>
    </ligand>
</feature>
<reference evidence="6 7" key="1">
    <citation type="journal article" date="2019" name="Int. J. Syst. Evol. Microbiol.">
        <title>The Global Catalogue of Microorganisms (GCM) 10K type strain sequencing project: providing services to taxonomists for standard genome sequencing and annotation.</title>
        <authorList>
            <consortium name="The Broad Institute Genomics Platform"/>
            <consortium name="The Broad Institute Genome Sequencing Center for Infectious Disease"/>
            <person name="Wu L."/>
            <person name="Ma J."/>
        </authorList>
    </citation>
    <scope>NUCLEOTIDE SEQUENCE [LARGE SCALE GENOMIC DNA]</scope>
    <source>
        <strain evidence="6 7">CGMCC 1.10390</strain>
    </source>
</reference>
<dbReference type="PROSITE" id="PS51901">
    <property type="entry name" value="ACP_MB"/>
    <property type="match status" value="1"/>
</dbReference>
<feature type="binding site" evidence="3">
    <location>
        <position position="169"/>
    </location>
    <ligand>
        <name>Fe cation</name>
        <dbReference type="ChEBI" id="CHEBI:24875"/>
    </ligand>
</feature>
<dbReference type="PANTHER" id="PTHR43080">
    <property type="entry name" value="CBS DOMAIN-CONTAINING PROTEIN CBSX3, MITOCHONDRIAL"/>
    <property type="match status" value="1"/>
</dbReference>
<evidence type="ECO:0000259" key="5">
    <source>
        <dbReference type="PROSITE" id="PS51901"/>
    </source>
</evidence>
<dbReference type="GO" id="GO:0046872">
    <property type="term" value="F:metal ion binding"/>
    <property type="evidence" value="ECO:0007669"/>
    <property type="project" value="UniProtKB-KW"/>
</dbReference>
<dbReference type="InterPro" id="IPR044065">
    <property type="entry name" value="ACP_MB"/>
</dbReference>
<keyword evidence="3" id="KW-0479">Metal-binding</keyword>
<feature type="binding site" evidence="3">
    <location>
        <position position="188"/>
    </location>
    <ligand>
        <name>Fe cation</name>
        <dbReference type="ChEBI" id="CHEBI:24875"/>
    </ligand>
</feature>
<feature type="binding site" evidence="3">
    <location>
        <position position="169"/>
    </location>
    <ligand>
        <name>Zn(2+)</name>
        <dbReference type="ChEBI" id="CHEBI:29105"/>
    </ligand>
</feature>
<protein>
    <submittedName>
        <fullName evidence="6">Cyclic nucleotide-binding/CBS domain-containing protein</fullName>
    </submittedName>
</protein>
<comment type="caution">
    <text evidence="6">The sequence shown here is derived from an EMBL/GenBank/DDBJ whole genome shotgun (WGS) entry which is preliminary data.</text>
</comment>
<organism evidence="6 7">
    <name type="scientific">Haloarchaeobius litoreus</name>
    <dbReference type="NCBI Taxonomy" id="755306"/>
    <lineage>
        <taxon>Archaea</taxon>
        <taxon>Methanobacteriati</taxon>
        <taxon>Methanobacteriota</taxon>
        <taxon>Stenosarchaea group</taxon>
        <taxon>Halobacteria</taxon>
        <taxon>Halobacteriales</taxon>
        <taxon>Halorubellaceae</taxon>
        <taxon>Haloarchaeobius</taxon>
    </lineage>
</organism>
<sequence>MERDVSIRDVTAREFVGVSESDSVRSTVRLMHEEDVGSVLVMRGRTPVGIMTERDILEMVAEGRDPESTAVEDLMTKPVITMGASRPLADAAETMSREEIRNVVVTDDTDDEEIVGVLTERDVIEAASTLQASRSLTSGAAPEGVATAASAVESEASVTEDGYGTQGVCELCGALADSLHDSNGQLICSDCRQV</sequence>
<dbReference type="PANTHER" id="PTHR43080:SF2">
    <property type="entry name" value="CBS DOMAIN-CONTAINING PROTEIN"/>
    <property type="match status" value="1"/>
</dbReference>
<dbReference type="InterPro" id="IPR051257">
    <property type="entry name" value="Diverse_CBS-Domain"/>
</dbReference>
<proteinExistence type="predicted"/>
<dbReference type="RefSeq" id="WP_256399149.1">
    <property type="nucleotide sequence ID" value="NZ_JANHJR010000001.1"/>
</dbReference>
<dbReference type="Proteomes" id="UP001597034">
    <property type="component" value="Unassembled WGS sequence"/>
</dbReference>
<evidence type="ECO:0000313" key="6">
    <source>
        <dbReference type="EMBL" id="MFD1645339.1"/>
    </source>
</evidence>
<gene>
    <name evidence="6" type="ORF">ACFSBL_06560</name>
</gene>
<dbReference type="EMBL" id="JBHUDO010000002">
    <property type="protein sequence ID" value="MFD1645339.1"/>
    <property type="molecule type" value="Genomic_DNA"/>
</dbReference>
<feature type="domain" description="CBS" evidence="4">
    <location>
        <begin position="75"/>
        <end position="133"/>
    </location>
</feature>
<name>A0ABD6DG67_9EURY</name>
<evidence type="ECO:0000313" key="7">
    <source>
        <dbReference type="Proteomes" id="UP001597034"/>
    </source>
</evidence>
<feature type="binding site" evidence="3">
    <location>
        <position position="172"/>
    </location>
    <ligand>
        <name>Fe cation</name>
        <dbReference type="ChEBI" id="CHEBI:24875"/>
    </ligand>
</feature>
<dbReference type="AlphaFoldDB" id="A0ABD6DG67"/>
<accession>A0ABD6DG67</accession>
<dbReference type="SUPFAM" id="SSF54631">
    <property type="entry name" value="CBS-domain pair"/>
    <property type="match status" value="1"/>
</dbReference>
<dbReference type="Gene3D" id="3.10.580.10">
    <property type="entry name" value="CBS-domain"/>
    <property type="match status" value="1"/>
</dbReference>
<feature type="binding site" evidence="3">
    <location>
        <position position="191"/>
    </location>
    <ligand>
        <name>Fe cation</name>
        <dbReference type="ChEBI" id="CHEBI:24875"/>
    </ligand>
</feature>
<keyword evidence="3" id="KW-0408">Iron</keyword>
<feature type="domain" description="ACP-type MB" evidence="5">
    <location>
        <begin position="164"/>
        <end position="194"/>
    </location>
</feature>
<dbReference type="SMART" id="SM00116">
    <property type="entry name" value="CBS"/>
    <property type="match status" value="2"/>
</dbReference>
<keyword evidence="3" id="KW-0862">Zinc</keyword>